<dbReference type="VEuPathDB" id="MicrosporidiaDB:H312_01495"/>
<evidence type="ECO:0000313" key="1">
    <source>
        <dbReference type="EMBL" id="KCZ81071.1"/>
    </source>
</evidence>
<proteinExistence type="predicted"/>
<organism evidence="1 2">
    <name type="scientific">Anncaliia algerae PRA339</name>
    <dbReference type="NCBI Taxonomy" id="1288291"/>
    <lineage>
        <taxon>Eukaryota</taxon>
        <taxon>Fungi</taxon>
        <taxon>Fungi incertae sedis</taxon>
        <taxon>Microsporidia</taxon>
        <taxon>Tubulinosematoidea</taxon>
        <taxon>Tubulinosematidae</taxon>
        <taxon>Anncaliia</taxon>
    </lineage>
</organism>
<reference evidence="2" key="1">
    <citation type="submission" date="2013-02" db="EMBL/GenBank/DDBJ databases">
        <authorList>
            <consortium name="The Broad Institute Genome Sequencing Platform"/>
            <person name="Cuomo C."/>
            <person name="Becnel J."/>
            <person name="Sanscrainte N."/>
            <person name="Walker B."/>
            <person name="Young S.K."/>
            <person name="Zeng Q."/>
            <person name="Gargeya S."/>
            <person name="Fitzgerald M."/>
            <person name="Haas B."/>
            <person name="Abouelleil A."/>
            <person name="Alvarado L."/>
            <person name="Arachchi H.M."/>
            <person name="Berlin A.M."/>
            <person name="Chapman S.B."/>
            <person name="Dewar J."/>
            <person name="Goldberg J."/>
            <person name="Griggs A."/>
            <person name="Gujja S."/>
            <person name="Hansen M."/>
            <person name="Howarth C."/>
            <person name="Imamovic A."/>
            <person name="Larimer J."/>
            <person name="McCowan C."/>
            <person name="Murphy C."/>
            <person name="Neiman D."/>
            <person name="Pearson M."/>
            <person name="Priest M."/>
            <person name="Roberts A."/>
            <person name="Saif S."/>
            <person name="Shea T."/>
            <person name="Sisk P."/>
            <person name="Sykes S."/>
            <person name="Wortman J."/>
            <person name="Nusbaum C."/>
            <person name="Birren B."/>
        </authorList>
    </citation>
    <scope>NUCLEOTIDE SEQUENCE [LARGE SCALE GENOMIC DNA]</scope>
    <source>
        <strain evidence="2">PRA339</strain>
    </source>
</reference>
<keyword evidence="2" id="KW-1185">Reference proteome</keyword>
<dbReference type="Proteomes" id="UP000030655">
    <property type="component" value="Unassembled WGS sequence"/>
</dbReference>
<evidence type="ECO:0000313" key="2">
    <source>
        <dbReference type="Proteomes" id="UP000030655"/>
    </source>
</evidence>
<name>A0A059F2A9_9MICR</name>
<dbReference type="AlphaFoldDB" id="A0A059F2A9"/>
<evidence type="ECO:0008006" key="3">
    <source>
        <dbReference type="Google" id="ProtNLM"/>
    </source>
</evidence>
<protein>
    <recommendedName>
        <fullName evidence="3">ISXO2-like transposase domain-containing protein</fullName>
    </recommendedName>
</protein>
<dbReference type="HOGENOM" id="CLU_044348_7_3_1"/>
<dbReference type="OrthoDB" id="10402165at2759"/>
<sequence>MPEVDLSANKHGGTGFIVQIDETMLNYKYKGLRGRSPENKTDALYIVEFKDKITRVFIKILENKKATTIIPIICS</sequence>
<accession>A0A059F2A9</accession>
<dbReference type="EMBL" id="KK365151">
    <property type="protein sequence ID" value="KCZ81071.1"/>
    <property type="molecule type" value="Genomic_DNA"/>
</dbReference>
<reference evidence="1 2" key="2">
    <citation type="submission" date="2014-03" db="EMBL/GenBank/DDBJ databases">
        <title>The Genome Sequence of Anncaliia algerae insect isolate PRA339.</title>
        <authorList>
            <consortium name="The Broad Institute Genome Sequencing Platform"/>
            <consortium name="The Broad Institute Genome Sequencing Center for Infectious Disease"/>
            <person name="Cuomo C."/>
            <person name="Becnel J."/>
            <person name="Sanscrainte N."/>
            <person name="Walker B."/>
            <person name="Young S.K."/>
            <person name="Zeng Q."/>
            <person name="Gargeya S."/>
            <person name="Fitzgerald M."/>
            <person name="Haas B."/>
            <person name="Abouelleil A."/>
            <person name="Alvarado L."/>
            <person name="Arachchi H.M."/>
            <person name="Berlin A.M."/>
            <person name="Chapman S.B."/>
            <person name="Dewar J."/>
            <person name="Goldberg J."/>
            <person name="Griggs A."/>
            <person name="Gujja S."/>
            <person name="Hansen M."/>
            <person name="Howarth C."/>
            <person name="Imamovic A."/>
            <person name="Larimer J."/>
            <person name="McCowan C."/>
            <person name="Murphy C."/>
            <person name="Neiman D."/>
            <person name="Pearson M."/>
            <person name="Priest M."/>
            <person name="Roberts A."/>
            <person name="Saif S."/>
            <person name="Shea T."/>
            <person name="Sisk P."/>
            <person name="Sykes S."/>
            <person name="Wortman J."/>
            <person name="Nusbaum C."/>
            <person name="Birren B."/>
        </authorList>
    </citation>
    <scope>NUCLEOTIDE SEQUENCE [LARGE SCALE GENOMIC DNA]</scope>
    <source>
        <strain evidence="1 2">PRA339</strain>
    </source>
</reference>
<gene>
    <name evidence="1" type="ORF">H312_01495</name>
</gene>